<organism evidence="1 2">
    <name type="scientific">Pseudoalteromonas denitrificans DSM 6059</name>
    <dbReference type="NCBI Taxonomy" id="1123010"/>
    <lineage>
        <taxon>Bacteria</taxon>
        <taxon>Pseudomonadati</taxon>
        <taxon>Pseudomonadota</taxon>
        <taxon>Gammaproteobacteria</taxon>
        <taxon>Alteromonadales</taxon>
        <taxon>Pseudoalteromonadaceae</taxon>
        <taxon>Pseudoalteromonas</taxon>
    </lineage>
</organism>
<proteinExistence type="predicted"/>
<dbReference type="RefSeq" id="WP_091989476.1">
    <property type="nucleotide sequence ID" value="NZ_FOLO01000050.1"/>
</dbReference>
<dbReference type="Proteomes" id="UP000198862">
    <property type="component" value="Unassembled WGS sequence"/>
</dbReference>
<accession>A0A1I1RJT7</accession>
<protein>
    <recommendedName>
        <fullName evidence="3">Glycine-rich domain-containing protein-like</fullName>
    </recommendedName>
</protein>
<gene>
    <name evidence="1" type="ORF">SAMN02745724_04262</name>
</gene>
<keyword evidence="2" id="KW-1185">Reference proteome</keyword>
<name>A0A1I1RJT7_9GAMM</name>
<evidence type="ECO:0000313" key="1">
    <source>
        <dbReference type="EMBL" id="SFD34544.1"/>
    </source>
</evidence>
<evidence type="ECO:0000313" key="2">
    <source>
        <dbReference type="Proteomes" id="UP000198862"/>
    </source>
</evidence>
<dbReference type="AlphaFoldDB" id="A0A1I1RJT7"/>
<dbReference type="OrthoDB" id="278697at2"/>
<evidence type="ECO:0008006" key="3">
    <source>
        <dbReference type="Google" id="ProtNLM"/>
    </source>
</evidence>
<dbReference type="EMBL" id="FOLO01000050">
    <property type="protein sequence ID" value="SFD34544.1"/>
    <property type="molecule type" value="Genomic_DNA"/>
</dbReference>
<reference evidence="1 2" key="1">
    <citation type="submission" date="2016-10" db="EMBL/GenBank/DDBJ databases">
        <authorList>
            <person name="de Groot N.N."/>
        </authorList>
    </citation>
    <scope>NUCLEOTIDE SEQUENCE [LARGE SCALE GENOMIC DNA]</scope>
    <source>
        <strain evidence="1 2">DSM 6059</strain>
    </source>
</reference>
<sequence length="144" mass="17315">MNKIKSNEAAWHYIQNIDFSAVNRRVAYNNPTWTKACLEKYQIQYCMMLYIFRLYPNDNHAPSIPMDEFWHEHLLYTKMYYADSEKIFGHYLHHTPGERTESIQKGLVKRKTFDEGCEYLEEAYLNTRRQISLVFGNQYDPEVV</sequence>